<dbReference type="PANTHER" id="PTHR43649">
    <property type="entry name" value="ARABINOSE-BINDING PROTEIN-RELATED"/>
    <property type="match status" value="1"/>
</dbReference>
<evidence type="ECO:0000313" key="6">
    <source>
        <dbReference type="Proteomes" id="UP001496627"/>
    </source>
</evidence>
<sequence>MSKRKIGRYTRRTLGRLLAGLSLAACLTSPAFAQDAGTIRILISQSPWLNSFVSLVDQYQKDTGTKFQLDVTPFGGMVDKMRNSVRAQQGSYDIININAQGLAEMYAGGFLRPLKEIDSSFSLPEGVLDFGGSAHWNASKNSFDPKGELLGVPTNGNVLVLYYRSDLYKQAGLKVPQTWDDLLANAKKLHNPPKTYGFVSRGTRESILFDFSPVLFSHGGSFFADPETGDFSVTLNSPQGLQALETFIKLNKEVGAGNAGALEQAELIQLLSTGKAAQGTAVIAAVADLQDPNKSIVTDTIETALLPAGPGGKHASVAGHWMAGIPKNVPEANQKAALKFLKWFLQKDTQVAYTQAGGIPIRKDLSDTALAGDPAYRFIKAFSENADVAKMNTPLKEGVRMKEVISLYLNRALIGEISAKDALNGAATEMNQILTAAGYKLTPPKML</sequence>
<dbReference type="InterPro" id="IPR050490">
    <property type="entry name" value="Bact_solute-bd_prot1"/>
</dbReference>
<reference evidence="5 6" key="1">
    <citation type="submission" date="2024-05" db="EMBL/GenBank/DDBJ databases">
        <title>Neorhizobium sp. Rsf11, a plant growth promoting and heavy metal resistant PAH-degrader.</title>
        <authorList>
            <person name="Golubev S.N."/>
            <person name="Muratova A.Y."/>
            <person name="Markelova M.I."/>
        </authorList>
    </citation>
    <scope>NUCLEOTIDE SEQUENCE [LARGE SCALE GENOMIC DNA]</scope>
    <source>
        <strain evidence="5 6">Rsf11</strain>
    </source>
</reference>
<dbReference type="InterPro" id="IPR006059">
    <property type="entry name" value="SBP"/>
</dbReference>
<keyword evidence="4" id="KW-0732">Signal</keyword>
<evidence type="ECO:0000256" key="3">
    <source>
        <dbReference type="ARBA" id="ARBA00022764"/>
    </source>
</evidence>
<name>A0ABV0M8V2_9HYPH</name>
<dbReference type="Proteomes" id="UP001496627">
    <property type="component" value="Unassembled WGS sequence"/>
</dbReference>
<feature type="chain" id="PRO_5045570499" evidence="4">
    <location>
        <begin position="34"/>
        <end position="447"/>
    </location>
</feature>
<organism evidence="5 6">
    <name type="scientific">Neorhizobium phenanthreniclasticum</name>
    <dbReference type="NCBI Taxonomy" id="3157917"/>
    <lineage>
        <taxon>Bacteria</taxon>
        <taxon>Pseudomonadati</taxon>
        <taxon>Pseudomonadota</taxon>
        <taxon>Alphaproteobacteria</taxon>
        <taxon>Hyphomicrobiales</taxon>
        <taxon>Rhizobiaceae</taxon>
        <taxon>Rhizobium/Agrobacterium group</taxon>
        <taxon>Neorhizobium</taxon>
    </lineage>
</organism>
<dbReference type="SUPFAM" id="SSF53850">
    <property type="entry name" value="Periplasmic binding protein-like II"/>
    <property type="match status" value="1"/>
</dbReference>
<comment type="similarity">
    <text evidence="2">Belongs to the bacterial solute-binding protein 1 family.</text>
</comment>
<dbReference type="Pfam" id="PF01547">
    <property type="entry name" value="SBP_bac_1"/>
    <property type="match status" value="1"/>
</dbReference>
<dbReference type="RefSeq" id="WP_348864422.1">
    <property type="nucleotide sequence ID" value="NZ_JBEAAL010000025.1"/>
</dbReference>
<keyword evidence="3" id="KW-0574">Periplasm</keyword>
<comment type="caution">
    <text evidence="5">The sequence shown here is derived from an EMBL/GenBank/DDBJ whole genome shotgun (WGS) entry which is preliminary data.</text>
</comment>
<dbReference type="PANTHER" id="PTHR43649:SF12">
    <property type="entry name" value="DIACETYLCHITOBIOSE BINDING PROTEIN DASA"/>
    <property type="match status" value="1"/>
</dbReference>
<comment type="subcellular location">
    <subcellularLocation>
        <location evidence="1">Periplasm</location>
    </subcellularLocation>
</comment>
<keyword evidence="6" id="KW-1185">Reference proteome</keyword>
<accession>A0ABV0M8V2</accession>
<dbReference type="EMBL" id="JBEAAL010000025">
    <property type="protein sequence ID" value="MEQ1408331.1"/>
    <property type="molecule type" value="Genomic_DNA"/>
</dbReference>
<gene>
    <name evidence="5" type="ORF">ABK249_25700</name>
</gene>
<proteinExistence type="inferred from homology"/>
<evidence type="ECO:0000256" key="2">
    <source>
        <dbReference type="ARBA" id="ARBA00008520"/>
    </source>
</evidence>
<dbReference type="Gene3D" id="3.40.190.10">
    <property type="entry name" value="Periplasmic binding protein-like II"/>
    <property type="match status" value="2"/>
</dbReference>
<feature type="signal peptide" evidence="4">
    <location>
        <begin position="1"/>
        <end position="33"/>
    </location>
</feature>
<evidence type="ECO:0000256" key="4">
    <source>
        <dbReference type="SAM" id="SignalP"/>
    </source>
</evidence>
<evidence type="ECO:0000256" key="1">
    <source>
        <dbReference type="ARBA" id="ARBA00004418"/>
    </source>
</evidence>
<dbReference type="CDD" id="cd13585">
    <property type="entry name" value="PBP2_TMBP_like"/>
    <property type="match status" value="1"/>
</dbReference>
<protein>
    <submittedName>
        <fullName evidence="5">Sugar ABC transporter substrate-binding protein</fullName>
    </submittedName>
</protein>
<evidence type="ECO:0000313" key="5">
    <source>
        <dbReference type="EMBL" id="MEQ1408331.1"/>
    </source>
</evidence>